<sequence length="223" mass="24098">MALMSHDNSGLADDPWMPAKAAPLLTPRAPRTMTLLLIGRIISDRVDALCCIRNISAGGLKAEVRADFAMGEAIRVEFRNGDIISGTVRWMDRRAIGVQFDEPINVGQLLSESSTVRRPSALPVPRAPRMPVNCHAEVRIDGQAHRVGLVDLSQGGAKFVTKAKLAKDDIVTLAVAGLDPVRGVVRWIRGDKIGVAFLESIAFAALAEWLNDPARRYAAALEG</sequence>
<proteinExistence type="predicted"/>
<dbReference type="GO" id="GO:0035438">
    <property type="term" value="F:cyclic-di-GMP binding"/>
    <property type="evidence" value="ECO:0007669"/>
    <property type="project" value="InterPro"/>
</dbReference>
<keyword evidence="3" id="KW-1185">Reference proteome</keyword>
<dbReference type="OrthoDB" id="7929489at2"/>
<dbReference type="InterPro" id="IPR009875">
    <property type="entry name" value="PilZ_domain"/>
</dbReference>
<dbReference type="Gene3D" id="2.40.10.220">
    <property type="entry name" value="predicted glycosyltransferase like domains"/>
    <property type="match status" value="1"/>
</dbReference>
<dbReference type="AlphaFoldDB" id="A0A239KJ38"/>
<organism evidence="2 3">
    <name type="scientific">Edaphosphingomonas laterariae</name>
    <dbReference type="NCBI Taxonomy" id="861865"/>
    <lineage>
        <taxon>Bacteria</taxon>
        <taxon>Pseudomonadati</taxon>
        <taxon>Pseudomonadota</taxon>
        <taxon>Alphaproteobacteria</taxon>
        <taxon>Sphingomonadales</taxon>
        <taxon>Rhizorhabdaceae</taxon>
        <taxon>Edaphosphingomonas</taxon>
    </lineage>
</organism>
<dbReference type="RefSeq" id="WP_089221373.1">
    <property type="nucleotide sequence ID" value="NZ_FZOS01000054.1"/>
</dbReference>
<accession>A0A239KJ38</accession>
<feature type="domain" description="PilZ" evidence="1">
    <location>
        <begin position="126"/>
        <end position="199"/>
    </location>
</feature>
<gene>
    <name evidence="2" type="ORF">SAMN06295912_1542</name>
</gene>
<protein>
    <submittedName>
        <fullName evidence="2">PilZ domain-containing protein</fullName>
    </submittedName>
</protein>
<name>A0A239KJ38_9SPHN</name>
<dbReference type="Proteomes" id="UP000198281">
    <property type="component" value="Unassembled WGS sequence"/>
</dbReference>
<evidence type="ECO:0000313" key="2">
    <source>
        <dbReference type="EMBL" id="SNT18397.1"/>
    </source>
</evidence>
<dbReference type="EMBL" id="FZOS01000054">
    <property type="protein sequence ID" value="SNT18397.1"/>
    <property type="molecule type" value="Genomic_DNA"/>
</dbReference>
<reference evidence="3" key="1">
    <citation type="submission" date="2017-06" db="EMBL/GenBank/DDBJ databases">
        <authorList>
            <person name="Varghese N."/>
            <person name="Submissions S."/>
        </authorList>
    </citation>
    <scope>NUCLEOTIDE SEQUENCE [LARGE SCALE GENOMIC DNA]</scope>
    <source>
        <strain evidence="3">LNB2</strain>
    </source>
</reference>
<dbReference type="Pfam" id="PF07238">
    <property type="entry name" value="PilZ"/>
    <property type="match status" value="2"/>
</dbReference>
<dbReference type="SUPFAM" id="SSF141371">
    <property type="entry name" value="PilZ domain-like"/>
    <property type="match status" value="2"/>
</dbReference>
<feature type="domain" description="PilZ" evidence="1">
    <location>
        <begin position="30"/>
        <end position="108"/>
    </location>
</feature>
<evidence type="ECO:0000259" key="1">
    <source>
        <dbReference type="Pfam" id="PF07238"/>
    </source>
</evidence>
<evidence type="ECO:0000313" key="3">
    <source>
        <dbReference type="Proteomes" id="UP000198281"/>
    </source>
</evidence>